<comment type="caution">
    <text evidence="1">The sequence shown here is derived from an EMBL/GenBank/DDBJ whole genome shotgun (WGS) entry which is preliminary data.</text>
</comment>
<dbReference type="RefSeq" id="WP_226765326.1">
    <property type="nucleotide sequence ID" value="NZ_BAAAEO010000001.1"/>
</dbReference>
<evidence type="ECO:0008006" key="3">
    <source>
        <dbReference type="Google" id="ProtNLM"/>
    </source>
</evidence>
<name>A0ABN1DHB8_9GAMM</name>
<accession>A0ABN1DHB8</accession>
<dbReference type="EMBL" id="BAAAEO010000001">
    <property type="protein sequence ID" value="GAA0543646.1"/>
    <property type="molecule type" value="Genomic_DNA"/>
</dbReference>
<keyword evidence="2" id="KW-1185">Reference proteome</keyword>
<reference evidence="1 2" key="1">
    <citation type="journal article" date="2019" name="Int. J. Syst. Evol. Microbiol.">
        <title>The Global Catalogue of Microorganisms (GCM) 10K type strain sequencing project: providing services to taxonomists for standard genome sequencing and annotation.</title>
        <authorList>
            <consortium name="The Broad Institute Genomics Platform"/>
            <consortium name="The Broad Institute Genome Sequencing Center for Infectious Disease"/>
            <person name="Wu L."/>
            <person name="Ma J."/>
        </authorList>
    </citation>
    <scope>NUCLEOTIDE SEQUENCE [LARGE SCALE GENOMIC DNA]</scope>
    <source>
        <strain evidence="1 2">JCM 14331</strain>
    </source>
</reference>
<organism evidence="1 2">
    <name type="scientific">Rheinheimera aquimaris</name>
    <dbReference type="NCBI Taxonomy" id="412437"/>
    <lineage>
        <taxon>Bacteria</taxon>
        <taxon>Pseudomonadati</taxon>
        <taxon>Pseudomonadota</taxon>
        <taxon>Gammaproteobacteria</taxon>
        <taxon>Chromatiales</taxon>
        <taxon>Chromatiaceae</taxon>
        <taxon>Rheinheimera</taxon>
    </lineage>
</organism>
<evidence type="ECO:0000313" key="1">
    <source>
        <dbReference type="EMBL" id="GAA0543646.1"/>
    </source>
</evidence>
<dbReference type="Proteomes" id="UP001501169">
    <property type="component" value="Unassembled WGS sequence"/>
</dbReference>
<proteinExistence type="predicted"/>
<protein>
    <recommendedName>
        <fullName evidence="3">DUF4157 domain-containing protein</fullName>
    </recommendedName>
</protein>
<gene>
    <name evidence="1" type="ORF">GCM10009098_09110</name>
</gene>
<evidence type="ECO:0000313" key="2">
    <source>
        <dbReference type="Proteomes" id="UP001501169"/>
    </source>
</evidence>
<sequence length="144" mass="16211">MDIVSNATKWVEQNQSLICLLGRTLTLEEQIIASHVGVATPEQVHIYEVPVIKPPNDPVLAASCEQFGFLTANTIGLTLGYGIYIKQGYLTTRLLSHELRHVYQYEQAGSTEMFLSRYISEIMKFGYEDAPYELDARSHELGNT</sequence>